<sequence>MATSFDPNDRKSWYFGRITRQDATDLLMSEKDGGVFLVRDSSSIPGDYVLCVKEDCKVCHYIINKQIDDRDGVKYRIGDRSFPDLPDLLSFYKLHYLDTTPLVRPAVRRLEKVIAKHDFEGQDPEDLPFKRGEVLTVTNKPEEQWWEARNSFGQKGAIPVPYVKLYDERLTENLPITPNFPKPVEPPVPSQAPNHTPRRIEPNQHTYAIVKQDRVPNAYDDTALRLEVGNIIRVTKHNISGQWEGELILEGGKPGRRGHFPFTHVEVLTDYDPVTGTCNNSAKNDSIQKPD</sequence>
<evidence type="ECO:0000313" key="8">
    <source>
        <dbReference type="EMBL" id="CAG7819886.1"/>
    </source>
</evidence>
<dbReference type="GO" id="GO:0048468">
    <property type="term" value="P:cell development"/>
    <property type="evidence" value="ECO:0007669"/>
    <property type="project" value="UniProtKB-ARBA"/>
</dbReference>
<dbReference type="OrthoDB" id="9204160at2759"/>
<keyword evidence="2 3" id="KW-0727">SH2 domain</keyword>
<evidence type="ECO:0000256" key="4">
    <source>
        <dbReference type="PROSITE-ProRule" id="PRU00192"/>
    </source>
</evidence>
<accession>A0A8J2KKU7</accession>
<dbReference type="CDD" id="cd09926">
    <property type="entry name" value="SH2_CRK_like"/>
    <property type="match status" value="1"/>
</dbReference>
<evidence type="ECO:0000256" key="3">
    <source>
        <dbReference type="PROSITE-ProRule" id="PRU00191"/>
    </source>
</evidence>
<feature type="domain" description="SH3" evidence="7">
    <location>
        <begin position="203"/>
        <end position="270"/>
    </location>
</feature>
<dbReference type="Pfam" id="PF07653">
    <property type="entry name" value="SH3_2"/>
    <property type="match status" value="1"/>
</dbReference>
<dbReference type="Proteomes" id="UP000708208">
    <property type="component" value="Unassembled WGS sequence"/>
</dbReference>
<dbReference type="GO" id="GO:0035591">
    <property type="term" value="F:signaling adaptor activity"/>
    <property type="evidence" value="ECO:0007669"/>
    <property type="project" value="TreeGrafter"/>
</dbReference>
<keyword evidence="1 4" id="KW-0728">SH3 domain</keyword>
<dbReference type="SMART" id="SM00252">
    <property type="entry name" value="SH2"/>
    <property type="match status" value="1"/>
</dbReference>
<dbReference type="InterPro" id="IPR051184">
    <property type="entry name" value="Tyrosine-phos_adapter"/>
</dbReference>
<dbReference type="GO" id="GO:0016477">
    <property type="term" value="P:cell migration"/>
    <property type="evidence" value="ECO:0007669"/>
    <property type="project" value="TreeGrafter"/>
</dbReference>
<dbReference type="EMBL" id="CAJVCH010462635">
    <property type="protein sequence ID" value="CAG7819886.1"/>
    <property type="molecule type" value="Genomic_DNA"/>
</dbReference>
<feature type="region of interest" description="Disordered" evidence="5">
    <location>
        <begin position="178"/>
        <end position="199"/>
    </location>
</feature>
<dbReference type="Pfam" id="PF00018">
    <property type="entry name" value="SH3_1"/>
    <property type="match status" value="1"/>
</dbReference>
<dbReference type="GO" id="GO:0007167">
    <property type="term" value="P:enzyme-linked receptor protein signaling pathway"/>
    <property type="evidence" value="ECO:0007669"/>
    <property type="project" value="TreeGrafter"/>
</dbReference>
<dbReference type="InterPro" id="IPR000980">
    <property type="entry name" value="SH2"/>
</dbReference>
<gene>
    <name evidence="8" type="ORF">AFUS01_LOCUS30306</name>
</gene>
<dbReference type="PANTHER" id="PTHR19969">
    <property type="entry name" value="SH2-SH3 ADAPTOR PROTEIN-RELATED"/>
    <property type="match status" value="1"/>
</dbReference>
<keyword evidence="9" id="KW-1185">Reference proteome</keyword>
<evidence type="ECO:0000256" key="2">
    <source>
        <dbReference type="ARBA" id="ARBA00022999"/>
    </source>
</evidence>
<feature type="domain" description="SH3" evidence="7">
    <location>
        <begin position="108"/>
        <end position="168"/>
    </location>
</feature>
<feature type="compositionally biased region" description="Pro residues" evidence="5">
    <location>
        <begin position="178"/>
        <end position="190"/>
    </location>
</feature>
<name>A0A8J2KKU7_9HEXA</name>
<evidence type="ECO:0000256" key="5">
    <source>
        <dbReference type="SAM" id="MobiDB-lite"/>
    </source>
</evidence>
<feature type="domain" description="SH2" evidence="6">
    <location>
        <begin position="13"/>
        <end position="106"/>
    </location>
</feature>
<comment type="caution">
    <text evidence="8">The sequence shown here is derived from an EMBL/GenBank/DDBJ whole genome shotgun (WGS) entry which is preliminary data.</text>
</comment>
<dbReference type="InterPro" id="IPR001452">
    <property type="entry name" value="SH3_domain"/>
</dbReference>
<dbReference type="PROSITE" id="PS50002">
    <property type="entry name" value="SH3"/>
    <property type="match status" value="2"/>
</dbReference>
<dbReference type="PROSITE" id="PS50001">
    <property type="entry name" value="SH2"/>
    <property type="match status" value="1"/>
</dbReference>
<organism evidence="8 9">
    <name type="scientific">Allacma fusca</name>
    <dbReference type="NCBI Taxonomy" id="39272"/>
    <lineage>
        <taxon>Eukaryota</taxon>
        <taxon>Metazoa</taxon>
        <taxon>Ecdysozoa</taxon>
        <taxon>Arthropoda</taxon>
        <taxon>Hexapoda</taxon>
        <taxon>Collembola</taxon>
        <taxon>Symphypleona</taxon>
        <taxon>Sminthuridae</taxon>
        <taxon>Allacma</taxon>
    </lineage>
</organism>
<evidence type="ECO:0000259" key="7">
    <source>
        <dbReference type="PROSITE" id="PS50002"/>
    </source>
</evidence>
<protein>
    <recommendedName>
        <fullName evidence="10">Adapter molecule Crk</fullName>
    </recommendedName>
</protein>
<dbReference type="Pfam" id="PF00017">
    <property type="entry name" value="SH2"/>
    <property type="match status" value="1"/>
</dbReference>
<dbReference type="GO" id="GO:0005737">
    <property type="term" value="C:cytoplasm"/>
    <property type="evidence" value="ECO:0007669"/>
    <property type="project" value="TreeGrafter"/>
</dbReference>
<dbReference type="GO" id="GO:0030971">
    <property type="term" value="F:receptor tyrosine kinase binding"/>
    <property type="evidence" value="ECO:0007669"/>
    <property type="project" value="TreeGrafter"/>
</dbReference>
<proteinExistence type="predicted"/>
<dbReference type="AlphaFoldDB" id="A0A8J2KKU7"/>
<evidence type="ECO:0000256" key="1">
    <source>
        <dbReference type="ARBA" id="ARBA00022443"/>
    </source>
</evidence>
<evidence type="ECO:0000259" key="6">
    <source>
        <dbReference type="PROSITE" id="PS50001"/>
    </source>
</evidence>
<reference evidence="8" key="1">
    <citation type="submission" date="2021-06" db="EMBL/GenBank/DDBJ databases">
        <authorList>
            <person name="Hodson N. C."/>
            <person name="Mongue J. A."/>
            <person name="Jaron S. K."/>
        </authorList>
    </citation>
    <scope>NUCLEOTIDE SEQUENCE</scope>
</reference>
<evidence type="ECO:0000313" key="9">
    <source>
        <dbReference type="Proteomes" id="UP000708208"/>
    </source>
</evidence>
<evidence type="ECO:0008006" key="10">
    <source>
        <dbReference type="Google" id="ProtNLM"/>
    </source>
</evidence>
<dbReference type="SMART" id="SM00326">
    <property type="entry name" value="SH3"/>
    <property type="match status" value="2"/>
</dbReference>
<dbReference type="PANTHER" id="PTHR19969:SF5">
    <property type="entry name" value="CRK-LIKE PROTEIN"/>
    <property type="match status" value="1"/>
</dbReference>